<organism evidence="4 5">
    <name type="scientific">Thermocatellispora tengchongensis</name>
    <dbReference type="NCBI Taxonomy" id="1073253"/>
    <lineage>
        <taxon>Bacteria</taxon>
        <taxon>Bacillati</taxon>
        <taxon>Actinomycetota</taxon>
        <taxon>Actinomycetes</taxon>
        <taxon>Streptosporangiales</taxon>
        <taxon>Streptosporangiaceae</taxon>
        <taxon>Thermocatellispora</taxon>
    </lineage>
</organism>
<protein>
    <submittedName>
        <fullName evidence="4">3-phytase</fullName>
        <ecNumber evidence="4">3.1.3.8</ecNumber>
    </submittedName>
</protein>
<name>A0A840PGS9_9ACTN</name>
<accession>A0A840PGS9</accession>
<comment type="caution">
    <text evidence="4">The sequence shown here is derived from an EMBL/GenBank/DDBJ whole genome shotgun (WGS) entry which is preliminary data.</text>
</comment>
<keyword evidence="2" id="KW-0732">Signal</keyword>
<gene>
    <name evidence="4" type="ORF">HNP84_006895</name>
</gene>
<dbReference type="InterPro" id="IPR005135">
    <property type="entry name" value="Endo/exonuclease/phosphatase"/>
</dbReference>
<dbReference type="GO" id="GO:0016158">
    <property type="term" value="F:inositol hexakisphosphate 3-phosphatase activity"/>
    <property type="evidence" value="ECO:0007669"/>
    <property type="project" value="UniProtKB-EC"/>
</dbReference>
<dbReference type="EC" id="3.1.3.8" evidence="4"/>
<dbReference type="RefSeq" id="WP_185054002.1">
    <property type="nucleotide sequence ID" value="NZ_BAABIX010000020.1"/>
</dbReference>
<evidence type="ECO:0000313" key="4">
    <source>
        <dbReference type="EMBL" id="MBB5137143.1"/>
    </source>
</evidence>
<feature type="domain" description="Endonuclease/exonuclease/phosphatase" evidence="3">
    <location>
        <begin position="39"/>
        <end position="403"/>
    </location>
</feature>
<feature type="region of interest" description="Disordered" evidence="1">
    <location>
        <begin position="323"/>
        <end position="352"/>
    </location>
</feature>
<evidence type="ECO:0000256" key="1">
    <source>
        <dbReference type="SAM" id="MobiDB-lite"/>
    </source>
</evidence>
<keyword evidence="5" id="KW-1185">Reference proteome</keyword>
<evidence type="ECO:0000313" key="5">
    <source>
        <dbReference type="Proteomes" id="UP000578449"/>
    </source>
</evidence>
<evidence type="ECO:0000256" key="2">
    <source>
        <dbReference type="SAM" id="SignalP"/>
    </source>
</evidence>
<dbReference type="Gene3D" id="3.60.10.10">
    <property type="entry name" value="Endonuclease/exonuclease/phosphatase"/>
    <property type="match status" value="1"/>
</dbReference>
<proteinExistence type="predicted"/>
<dbReference type="AlphaFoldDB" id="A0A840PGS9"/>
<dbReference type="Pfam" id="PF03372">
    <property type="entry name" value="Exo_endo_phos"/>
    <property type="match status" value="1"/>
</dbReference>
<dbReference type="InterPro" id="IPR036691">
    <property type="entry name" value="Endo/exonu/phosph_ase_sf"/>
</dbReference>
<dbReference type="EMBL" id="JACHGN010000016">
    <property type="protein sequence ID" value="MBB5137143.1"/>
    <property type="molecule type" value="Genomic_DNA"/>
</dbReference>
<evidence type="ECO:0000259" key="3">
    <source>
        <dbReference type="Pfam" id="PF03372"/>
    </source>
</evidence>
<reference evidence="4 5" key="1">
    <citation type="submission" date="2020-08" db="EMBL/GenBank/DDBJ databases">
        <title>Genomic Encyclopedia of Type Strains, Phase IV (KMG-IV): sequencing the most valuable type-strain genomes for metagenomic binning, comparative biology and taxonomic classification.</title>
        <authorList>
            <person name="Goeker M."/>
        </authorList>
    </citation>
    <scope>NUCLEOTIDE SEQUENCE [LARGE SCALE GENOMIC DNA]</scope>
    <source>
        <strain evidence="4 5">DSM 45615</strain>
    </source>
</reference>
<sequence>MILRRVLAVAAAAALVPVWAGTATADDGHRGKAKVRFATFNASLNRNAEGDLVRDLSTPGNTQAKVIAEIIQRARPDVLVINEFDYDENGTAARLFQQNYLSVGQGGAEPISYRYRFTAPSNTGIASGFDLNNNGATVTEPGAAGYGDDALGFGNFPGQYGMVVYSKYPIDVRDVRTFQKFLWKDMPGALLPDDPATAAPADWYSPEELAVFRLSSKSHWDVPVRIGKEKVHFLVSHPTPPTFDGAEDRNGRRNHDEIRFWADYVRPGHGRYIYDDRGRRGGLKPGEPFVIAGDENADPNDGDSYDKAIHQLLDHPMINGRFAPSSEGAAEASSLQGGANTAHTGDPKYDTADFADTAPGNLRADYVLPAKWLKTAGGGVFWPVSSDPLSRLTGVFPFPSSDHRLVWLDLKL</sequence>
<feature type="chain" id="PRO_5032578836" evidence="2">
    <location>
        <begin position="26"/>
        <end position="412"/>
    </location>
</feature>
<feature type="signal peptide" evidence="2">
    <location>
        <begin position="1"/>
        <end position="25"/>
    </location>
</feature>
<keyword evidence="4" id="KW-0378">Hydrolase</keyword>
<dbReference type="SUPFAM" id="SSF56219">
    <property type="entry name" value="DNase I-like"/>
    <property type="match status" value="1"/>
</dbReference>
<dbReference type="Proteomes" id="UP000578449">
    <property type="component" value="Unassembled WGS sequence"/>
</dbReference>
<feature type="compositionally biased region" description="Low complexity" evidence="1">
    <location>
        <begin position="325"/>
        <end position="339"/>
    </location>
</feature>